<dbReference type="EnsemblMetazoa" id="XM_011410348.2">
    <property type="protein sequence ID" value="XP_011408650.2"/>
    <property type="gene ID" value="LOC105315634"/>
</dbReference>
<evidence type="ECO:0000313" key="2">
    <source>
        <dbReference type="Proteomes" id="UP000007879"/>
    </source>
</evidence>
<reference evidence="1" key="2">
    <citation type="submission" date="2024-06" db="UniProtKB">
        <authorList>
            <consortium name="EnsemblMetazoa"/>
        </authorList>
    </citation>
    <scope>IDENTIFICATION</scope>
</reference>
<dbReference type="Proteomes" id="UP000007879">
    <property type="component" value="Unassembled WGS sequence"/>
</dbReference>
<accession>A0AAN0IT67</accession>
<proteinExistence type="predicted"/>
<keyword evidence="2" id="KW-1185">Reference proteome</keyword>
<dbReference type="RefSeq" id="XP_011408650.2">
    <property type="nucleotide sequence ID" value="XM_011410348.2"/>
</dbReference>
<dbReference type="KEGG" id="aqu:105315634"/>
<evidence type="ECO:0000313" key="1">
    <source>
        <dbReference type="EnsemblMetazoa" id="XP_011408650.2"/>
    </source>
</evidence>
<name>A0AAN0IT67_AMPQE</name>
<sequence length="812" mass="85941">MDECVQPIPVNSAPNPVVLSLITDQNDIIHLAYYAPYGNNNWTNFNRTNSSLNRIPIYSSDSSDSSGEHVLNFRVTNSNQVKGILLIWTQYNYTTNTDTWSFGRTVTLKYQGNQTQNNSYYSINGNGSISSDWILMDGGDGSSPRWISVCFTRDNGTCPSFSLPINPASSFPQPSSTDAPDDTLTSSFISEMTTLFTDVISSTSLMSLFGSSPVGIASSFLNVSSSSGIVNDTFSLSPDISSSFDIFSSSSFNIFSSSAIFSSSPDIVITSSFPSITSDIPDIVSSSAILSSSSFDIFSSSVIFSSSPDIAITSSFPSITSDIPDIVSSFDIFSSLSFDIFDFSSSSNIFSSSSFDIFDFDSSSPDIFSSTPDILLPFTDSLILTHHSPKRTMVRTRSPDETSSNLPIPAETTIPDITSSFSTPLSNINSPLTTTSYRFTITSSSVPASSSLPSSSPFPTRPLHISSSLLTSSPLPASSSLLPFPISSSLPITSSLPVSSSMISFPFSTTFSLPTVTLLPSSDIKRTSLSGFSSSSSTLFIDSQLSLSSIPFSTQVSISSPVSSPYMSSLLLSSLSPILTSTFSVPTPTTGSSDPLSTSIVHISNIDTSEPFISTSTPATDPPDPSILISTSATSTSISTSILIISTSTSTAISTSTSTLIPISTSISSPEPSCTPIGVWPETQAGEIARGTCGGIFNATRHCRDNGTWGMINCSASESFDKISNEAMNNPAGALNSLNGTLSNISVNEAAVLLNLISTFLQNFTKAQAGTALGIVGGIFDAIRTDSQQEERNVGSQLVMTMDNITLKLQEP</sequence>
<reference evidence="2" key="1">
    <citation type="journal article" date="2010" name="Nature">
        <title>The Amphimedon queenslandica genome and the evolution of animal complexity.</title>
        <authorList>
            <person name="Srivastava M."/>
            <person name="Simakov O."/>
            <person name="Chapman J."/>
            <person name="Fahey B."/>
            <person name="Gauthier M.E."/>
            <person name="Mitros T."/>
            <person name="Richards G.S."/>
            <person name="Conaco C."/>
            <person name="Dacre M."/>
            <person name="Hellsten U."/>
            <person name="Larroux C."/>
            <person name="Putnam N.H."/>
            <person name="Stanke M."/>
            <person name="Adamska M."/>
            <person name="Darling A."/>
            <person name="Degnan S.M."/>
            <person name="Oakley T.H."/>
            <person name="Plachetzki D.C."/>
            <person name="Zhai Y."/>
            <person name="Adamski M."/>
            <person name="Calcino A."/>
            <person name="Cummins S.F."/>
            <person name="Goodstein D.M."/>
            <person name="Harris C."/>
            <person name="Jackson D.J."/>
            <person name="Leys S.P."/>
            <person name="Shu S."/>
            <person name="Woodcroft B.J."/>
            <person name="Vervoort M."/>
            <person name="Kosik K.S."/>
            <person name="Manning G."/>
            <person name="Degnan B.M."/>
            <person name="Rokhsar D.S."/>
        </authorList>
    </citation>
    <scope>NUCLEOTIDE SEQUENCE [LARGE SCALE GENOMIC DNA]</scope>
</reference>
<dbReference type="GeneID" id="105315634"/>
<protein>
    <submittedName>
        <fullName evidence="1">Uncharacterized protein</fullName>
    </submittedName>
</protein>
<organism evidence="1 2">
    <name type="scientific">Amphimedon queenslandica</name>
    <name type="common">Sponge</name>
    <dbReference type="NCBI Taxonomy" id="400682"/>
    <lineage>
        <taxon>Eukaryota</taxon>
        <taxon>Metazoa</taxon>
        <taxon>Porifera</taxon>
        <taxon>Demospongiae</taxon>
        <taxon>Heteroscleromorpha</taxon>
        <taxon>Haplosclerida</taxon>
        <taxon>Niphatidae</taxon>
        <taxon>Amphimedon</taxon>
    </lineage>
</organism>
<dbReference type="AlphaFoldDB" id="A0AAN0IT67"/>